<dbReference type="InterPro" id="IPR001647">
    <property type="entry name" value="HTH_TetR"/>
</dbReference>
<dbReference type="Pfam" id="PF13977">
    <property type="entry name" value="TetR_C_6"/>
    <property type="match status" value="1"/>
</dbReference>
<reference evidence="7 8" key="1">
    <citation type="journal article" date="2017" name="Chemistry">
        <title>Isolation, Biosynthesis and Chemical Modifications of Rubterolones A-F: Rare Tropolone Alkaloids from Actinomadura sp. 5-2.</title>
        <authorList>
            <person name="Guo H."/>
            <person name="Benndorf R."/>
            <person name="Leichnitz D."/>
            <person name="Klassen J.L."/>
            <person name="Vollmers J."/>
            <person name="Gorls H."/>
            <person name="Steinacker M."/>
            <person name="Weigel C."/>
            <person name="Dahse H.M."/>
            <person name="Kaster A.K."/>
            <person name="de Beer Z.W."/>
            <person name="Poulsen M."/>
            <person name="Beemelmanns C."/>
        </authorList>
    </citation>
    <scope>NUCLEOTIDE SEQUENCE [LARGE SCALE GENOMIC DNA]</scope>
    <source>
        <strain evidence="7 8">5-2</strain>
    </source>
</reference>
<evidence type="ECO:0000256" key="5">
    <source>
        <dbReference type="PROSITE-ProRule" id="PRU00335"/>
    </source>
</evidence>
<dbReference type="InterPro" id="IPR036271">
    <property type="entry name" value="Tet_transcr_reg_TetR-rel_C_sf"/>
</dbReference>
<protein>
    <submittedName>
        <fullName evidence="7">HTH-type transcriptional regulator QacR</fullName>
    </submittedName>
</protein>
<evidence type="ECO:0000256" key="3">
    <source>
        <dbReference type="ARBA" id="ARBA00023125"/>
    </source>
</evidence>
<keyword evidence="8" id="KW-1185">Reference proteome</keyword>
<dbReference type="Pfam" id="PF00440">
    <property type="entry name" value="TetR_N"/>
    <property type="match status" value="1"/>
</dbReference>
<evidence type="ECO:0000256" key="4">
    <source>
        <dbReference type="ARBA" id="ARBA00023163"/>
    </source>
</evidence>
<dbReference type="EMBL" id="MTBP01000005">
    <property type="protein sequence ID" value="POM22479.1"/>
    <property type="molecule type" value="Genomic_DNA"/>
</dbReference>
<dbReference type="GO" id="GO:0003677">
    <property type="term" value="F:DNA binding"/>
    <property type="evidence" value="ECO:0007669"/>
    <property type="project" value="UniProtKB-UniRule"/>
</dbReference>
<dbReference type="InterPro" id="IPR039538">
    <property type="entry name" value="BetI_C"/>
</dbReference>
<dbReference type="RefSeq" id="WP_103566182.1">
    <property type="nucleotide sequence ID" value="NZ_MTBP01000005.1"/>
</dbReference>
<evidence type="ECO:0000313" key="7">
    <source>
        <dbReference type="EMBL" id="POM22479.1"/>
    </source>
</evidence>
<dbReference type="PROSITE" id="PS50977">
    <property type="entry name" value="HTH_TETR_2"/>
    <property type="match status" value="1"/>
</dbReference>
<name>A0A2P4UBQ9_9ACTN</name>
<keyword evidence="4" id="KW-0804">Transcription</keyword>
<dbReference type="Proteomes" id="UP000242367">
    <property type="component" value="Unassembled WGS sequence"/>
</dbReference>
<evidence type="ECO:0000256" key="1">
    <source>
        <dbReference type="ARBA" id="ARBA00022491"/>
    </source>
</evidence>
<organism evidence="7 8">
    <name type="scientific">Actinomadura rubteroloni</name>
    <dbReference type="NCBI Taxonomy" id="1926885"/>
    <lineage>
        <taxon>Bacteria</taxon>
        <taxon>Bacillati</taxon>
        <taxon>Actinomycetota</taxon>
        <taxon>Actinomycetes</taxon>
        <taxon>Streptosporangiales</taxon>
        <taxon>Thermomonosporaceae</taxon>
        <taxon>Actinomadura</taxon>
    </lineage>
</organism>
<gene>
    <name evidence="7" type="primary">qacR</name>
    <name evidence="7" type="ORF">BTM25_54290</name>
</gene>
<sequence>MTQSTKNPATPKGEATRAFLLATAARVFAERGYTATTQNELIAASGLTKGAFYFYFPSKRELALAVLEDQQARWLEKVGGRVLAASGAPGRLRALVHAMLDLIRDDPGAWSVTRLTRELSDDPAAADQVRRPMRRWVDFVAGLIRDGQANGELRAGPDPEALAVVLVGAFDGLKSLTDVLDPGEQAGERFAERARVLLELTELALVRD</sequence>
<dbReference type="SUPFAM" id="SSF48498">
    <property type="entry name" value="Tetracyclin repressor-like, C-terminal domain"/>
    <property type="match status" value="1"/>
</dbReference>
<feature type="domain" description="HTH tetR-type" evidence="6">
    <location>
        <begin position="14"/>
        <end position="74"/>
    </location>
</feature>
<comment type="caution">
    <text evidence="7">The sequence shown here is derived from an EMBL/GenBank/DDBJ whole genome shotgun (WGS) entry which is preliminary data.</text>
</comment>
<keyword evidence="3 5" id="KW-0238">DNA-binding</keyword>
<evidence type="ECO:0000313" key="8">
    <source>
        <dbReference type="Proteomes" id="UP000242367"/>
    </source>
</evidence>
<keyword evidence="1" id="KW-0678">Repressor</keyword>
<proteinExistence type="predicted"/>
<dbReference type="Gene3D" id="1.10.357.10">
    <property type="entry name" value="Tetracycline Repressor, domain 2"/>
    <property type="match status" value="1"/>
</dbReference>
<dbReference type="PANTHER" id="PTHR47506">
    <property type="entry name" value="TRANSCRIPTIONAL REGULATORY PROTEIN"/>
    <property type="match status" value="1"/>
</dbReference>
<keyword evidence="2" id="KW-0805">Transcription regulation</keyword>
<dbReference type="PANTHER" id="PTHR47506:SF6">
    <property type="entry name" value="HTH-TYPE TRANSCRIPTIONAL REPRESSOR NEMR"/>
    <property type="match status" value="1"/>
</dbReference>
<dbReference type="SUPFAM" id="SSF46689">
    <property type="entry name" value="Homeodomain-like"/>
    <property type="match status" value="1"/>
</dbReference>
<dbReference type="InterPro" id="IPR009057">
    <property type="entry name" value="Homeodomain-like_sf"/>
</dbReference>
<evidence type="ECO:0000259" key="6">
    <source>
        <dbReference type="PROSITE" id="PS50977"/>
    </source>
</evidence>
<dbReference type="AlphaFoldDB" id="A0A2P4UBQ9"/>
<feature type="DNA-binding region" description="H-T-H motif" evidence="5">
    <location>
        <begin position="37"/>
        <end position="56"/>
    </location>
</feature>
<accession>A0A2P4UBQ9</accession>
<dbReference type="PRINTS" id="PR00455">
    <property type="entry name" value="HTHTETR"/>
</dbReference>
<evidence type="ECO:0000256" key="2">
    <source>
        <dbReference type="ARBA" id="ARBA00023015"/>
    </source>
</evidence>